<evidence type="ECO:0000256" key="3">
    <source>
        <dbReference type="ARBA" id="ARBA00022795"/>
    </source>
</evidence>
<keyword evidence="6" id="KW-0282">Flagellum</keyword>
<feature type="region of interest" description="Disordered" evidence="4">
    <location>
        <begin position="1"/>
        <end position="58"/>
    </location>
</feature>
<comment type="function">
    <text evidence="1">Controls the length of the flagellar hook.</text>
</comment>
<keyword evidence="6" id="KW-0969">Cilium</keyword>
<dbReference type="InterPro" id="IPR038610">
    <property type="entry name" value="FliK-like_C_sf"/>
</dbReference>
<evidence type="ECO:0000256" key="1">
    <source>
        <dbReference type="ARBA" id="ARBA00003944"/>
    </source>
</evidence>
<evidence type="ECO:0000313" key="6">
    <source>
        <dbReference type="EMBL" id="TWH71600.1"/>
    </source>
</evidence>
<dbReference type="InterPro" id="IPR021136">
    <property type="entry name" value="Flagellar_hook_control-like_C"/>
</dbReference>
<comment type="caution">
    <text evidence="6">The sequence shown here is derived from an EMBL/GenBank/DDBJ whole genome shotgun (WGS) entry which is preliminary data.</text>
</comment>
<organism evidence="6 7">
    <name type="scientific">Modestobacter roseus</name>
    <dbReference type="NCBI Taxonomy" id="1181884"/>
    <lineage>
        <taxon>Bacteria</taxon>
        <taxon>Bacillati</taxon>
        <taxon>Actinomycetota</taxon>
        <taxon>Actinomycetes</taxon>
        <taxon>Geodermatophilales</taxon>
        <taxon>Geodermatophilaceae</taxon>
        <taxon>Modestobacter</taxon>
    </lineage>
</organism>
<dbReference type="PRINTS" id="PR01007">
    <property type="entry name" value="FLGHOOKFLIK"/>
</dbReference>
<accession>A0A562IKX9</accession>
<reference evidence="6 7" key="1">
    <citation type="submission" date="2019-07" db="EMBL/GenBank/DDBJ databases">
        <title>R&amp;d 2014.</title>
        <authorList>
            <person name="Klenk H.-P."/>
        </authorList>
    </citation>
    <scope>NUCLEOTIDE SEQUENCE [LARGE SCALE GENOMIC DNA]</scope>
    <source>
        <strain evidence="6 7">DSM 45764</strain>
    </source>
</reference>
<dbReference type="EMBL" id="VLKF01000001">
    <property type="protein sequence ID" value="TWH71600.1"/>
    <property type="molecule type" value="Genomic_DNA"/>
</dbReference>
<dbReference type="AlphaFoldDB" id="A0A562IKX9"/>
<dbReference type="Proteomes" id="UP000321490">
    <property type="component" value="Unassembled WGS sequence"/>
</dbReference>
<feature type="compositionally biased region" description="Low complexity" evidence="4">
    <location>
        <begin position="162"/>
        <end position="182"/>
    </location>
</feature>
<dbReference type="CDD" id="cd17470">
    <property type="entry name" value="T3SS_Flik_C"/>
    <property type="match status" value="1"/>
</dbReference>
<feature type="region of interest" description="Disordered" evidence="4">
    <location>
        <begin position="162"/>
        <end position="218"/>
    </location>
</feature>
<evidence type="ECO:0000313" key="7">
    <source>
        <dbReference type="Proteomes" id="UP000321490"/>
    </source>
</evidence>
<evidence type="ECO:0000256" key="2">
    <source>
        <dbReference type="ARBA" id="ARBA00009149"/>
    </source>
</evidence>
<evidence type="ECO:0000259" key="5">
    <source>
        <dbReference type="Pfam" id="PF02120"/>
    </source>
</evidence>
<dbReference type="GO" id="GO:0009424">
    <property type="term" value="C:bacterial-type flagellum hook"/>
    <property type="evidence" value="ECO:0007669"/>
    <property type="project" value="InterPro"/>
</dbReference>
<keyword evidence="3" id="KW-1005">Bacterial flagellum biogenesis</keyword>
<sequence>MAAGDTPDTGTETGPGNGGAATEPDAVGLVGAATAAPTAVRTDPLGASATPPTAEPPVAQQLGRQLAVLSNAPDGSSTMTLVITPEELGPVSIQVTVTDGSLDLTLQGGSDAGRHALTDALPGLRRELEGAGLTLGRLAVDPATADLSNAQRSTQQLLDARTGQQGQFPGQQTAGQQGQPGQHDGRPRSGDSPADQAGGPAVLPATDQSASSGVDVLA</sequence>
<proteinExistence type="inferred from homology"/>
<name>A0A562IKX9_9ACTN</name>
<gene>
    <name evidence="6" type="ORF">JD78_00098</name>
</gene>
<feature type="domain" description="Flagellar hook-length control protein-like C-terminal" evidence="5">
    <location>
        <begin position="69"/>
        <end position="141"/>
    </location>
</feature>
<dbReference type="InterPro" id="IPR001635">
    <property type="entry name" value="Flag_hook_Flik"/>
</dbReference>
<evidence type="ECO:0000256" key="4">
    <source>
        <dbReference type="SAM" id="MobiDB-lite"/>
    </source>
</evidence>
<dbReference type="Pfam" id="PF02120">
    <property type="entry name" value="Flg_hook"/>
    <property type="match status" value="1"/>
</dbReference>
<keyword evidence="7" id="KW-1185">Reference proteome</keyword>
<protein>
    <submittedName>
        <fullName evidence="6">Flagellar hook-length control protein FliK</fullName>
    </submittedName>
</protein>
<comment type="similarity">
    <text evidence="2">Belongs to the FliK family.</text>
</comment>
<keyword evidence="6" id="KW-0966">Cell projection</keyword>
<dbReference type="GO" id="GO:0044780">
    <property type="term" value="P:bacterial-type flagellum assembly"/>
    <property type="evidence" value="ECO:0007669"/>
    <property type="project" value="InterPro"/>
</dbReference>
<feature type="compositionally biased region" description="Low complexity" evidence="4">
    <location>
        <begin position="1"/>
        <end position="12"/>
    </location>
</feature>
<dbReference type="Gene3D" id="3.30.750.140">
    <property type="match status" value="1"/>
</dbReference>